<accession>A0A9Q1BEY6</accession>
<feature type="domain" description="Membrane insertase YidC/Oxa/ALB C-terminal" evidence="7">
    <location>
        <begin position="158"/>
        <end position="376"/>
    </location>
</feature>
<protein>
    <submittedName>
        <fullName evidence="8">Cytochrome c oxidase assembly protein COX18, mitochondrial</fullName>
    </submittedName>
</protein>
<reference evidence="8" key="1">
    <citation type="submission" date="2021-10" db="EMBL/GenBank/DDBJ databases">
        <title>Tropical sea cucumber genome reveals ecological adaptation and Cuvierian tubules defense mechanism.</title>
        <authorList>
            <person name="Chen T."/>
        </authorList>
    </citation>
    <scope>NUCLEOTIDE SEQUENCE</scope>
    <source>
        <strain evidence="8">Nanhai2018</strain>
        <tissue evidence="8">Muscle</tissue>
    </source>
</reference>
<dbReference type="GO" id="GO:0005743">
    <property type="term" value="C:mitochondrial inner membrane"/>
    <property type="evidence" value="ECO:0007669"/>
    <property type="project" value="TreeGrafter"/>
</dbReference>
<dbReference type="OrthoDB" id="2148490at2759"/>
<organism evidence="8 9">
    <name type="scientific">Holothuria leucospilota</name>
    <name type="common">Black long sea cucumber</name>
    <name type="synonym">Mertensiothuria leucospilota</name>
    <dbReference type="NCBI Taxonomy" id="206669"/>
    <lineage>
        <taxon>Eukaryota</taxon>
        <taxon>Metazoa</taxon>
        <taxon>Echinodermata</taxon>
        <taxon>Eleutherozoa</taxon>
        <taxon>Echinozoa</taxon>
        <taxon>Holothuroidea</taxon>
        <taxon>Aspidochirotacea</taxon>
        <taxon>Aspidochirotida</taxon>
        <taxon>Holothuriidae</taxon>
        <taxon>Holothuria</taxon>
    </lineage>
</organism>
<comment type="subcellular location">
    <subcellularLocation>
        <location evidence="1 5">Membrane</location>
        <topology evidence="1 5">Multi-pass membrane protein</topology>
    </subcellularLocation>
</comment>
<comment type="similarity">
    <text evidence="5">Belongs to the OXA1/ALB3/YidC family.</text>
</comment>
<evidence type="ECO:0000256" key="6">
    <source>
        <dbReference type="SAM" id="MobiDB-lite"/>
    </source>
</evidence>
<evidence type="ECO:0000256" key="5">
    <source>
        <dbReference type="RuleBase" id="RU003945"/>
    </source>
</evidence>
<keyword evidence="9" id="KW-1185">Reference proteome</keyword>
<keyword evidence="4" id="KW-0472">Membrane</keyword>
<feature type="region of interest" description="Disordered" evidence="6">
    <location>
        <begin position="409"/>
        <end position="436"/>
    </location>
</feature>
<name>A0A9Q1BEY6_HOLLE</name>
<dbReference type="Proteomes" id="UP001152320">
    <property type="component" value="Chromosome 20"/>
</dbReference>
<evidence type="ECO:0000259" key="7">
    <source>
        <dbReference type="Pfam" id="PF02096"/>
    </source>
</evidence>
<evidence type="ECO:0000256" key="2">
    <source>
        <dbReference type="ARBA" id="ARBA00022692"/>
    </source>
</evidence>
<evidence type="ECO:0000256" key="3">
    <source>
        <dbReference type="ARBA" id="ARBA00022989"/>
    </source>
</evidence>
<evidence type="ECO:0000313" key="9">
    <source>
        <dbReference type="Proteomes" id="UP001152320"/>
    </source>
</evidence>
<dbReference type="PANTHER" id="PTHR12428:SF65">
    <property type="entry name" value="CYTOCHROME C OXIDASE ASSEMBLY PROTEIN COX18, MITOCHONDRIAL"/>
    <property type="match status" value="1"/>
</dbReference>
<evidence type="ECO:0000313" key="8">
    <source>
        <dbReference type="EMBL" id="KAJ8022729.1"/>
    </source>
</evidence>
<keyword evidence="3" id="KW-1133">Transmembrane helix</keyword>
<sequence>MNSPSIVRLFAKEVSKGSVAHESLICRIKASRSNACGRGFTWVLPSSHMKVPVCEMHSRSLQRGLIESHHIRLASTITSRYTELHSCKFQRSHYYRNVKVLHSNGHRFLLETPVQPVVIKRFSSTGPTTVYEHILSSKPVHLAQSIFELGHNLTGLHWAGSIVATTLFLRFSLTFPLSVYAQYIRARVESLQPEILGRAKYVFAQRFGARIKNEKWSEKRAQKAFLGMVRLQAKEIYIRENCHPAKGSILLLVQLPLWIIMSLSLRNMSGAFSQRFFTDPEYLVPEFATEGALWFPDLMVPDPYMVLPILVGVLNLVNIEMHALHKGRISGFQRGLNNFLRVVSVVMIPVAAYVPSSMALYWTVSAGYGFGQNVVLKLPTVRTFVGIPKSSSDSTTPFRDMKEVFQQRYLQRGKSNKEETEPLSVLEESPRKKSEE</sequence>
<gene>
    <name evidence="8" type="ORF">HOLleu_37712</name>
</gene>
<dbReference type="PANTHER" id="PTHR12428">
    <property type="entry name" value="OXA1"/>
    <property type="match status" value="1"/>
</dbReference>
<dbReference type="GO" id="GO:0032977">
    <property type="term" value="F:membrane insertase activity"/>
    <property type="evidence" value="ECO:0007669"/>
    <property type="project" value="InterPro"/>
</dbReference>
<dbReference type="EMBL" id="JAIZAY010000020">
    <property type="protein sequence ID" value="KAJ8022729.1"/>
    <property type="molecule type" value="Genomic_DNA"/>
</dbReference>
<dbReference type="InterPro" id="IPR001708">
    <property type="entry name" value="YidC/ALB3/OXA1/COX18"/>
</dbReference>
<keyword evidence="2 5" id="KW-0812">Transmembrane</keyword>
<proteinExistence type="inferred from homology"/>
<dbReference type="InterPro" id="IPR028055">
    <property type="entry name" value="YidC/Oxa/ALB_C"/>
</dbReference>
<evidence type="ECO:0000256" key="4">
    <source>
        <dbReference type="ARBA" id="ARBA00023136"/>
    </source>
</evidence>
<dbReference type="AlphaFoldDB" id="A0A9Q1BEY6"/>
<dbReference type="CDD" id="cd20069">
    <property type="entry name" value="5TM_Oxa1-like"/>
    <property type="match status" value="1"/>
</dbReference>
<dbReference type="Pfam" id="PF02096">
    <property type="entry name" value="60KD_IMP"/>
    <property type="match status" value="1"/>
</dbReference>
<evidence type="ECO:0000256" key="1">
    <source>
        <dbReference type="ARBA" id="ARBA00004141"/>
    </source>
</evidence>
<dbReference type="GO" id="GO:0032979">
    <property type="term" value="P:protein insertion into mitochondrial inner membrane from matrix"/>
    <property type="evidence" value="ECO:0007669"/>
    <property type="project" value="TreeGrafter"/>
</dbReference>
<comment type="caution">
    <text evidence="8">The sequence shown here is derived from an EMBL/GenBank/DDBJ whole genome shotgun (WGS) entry which is preliminary data.</text>
</comment>
<dbReference type="GO" id="GO:0033617">
    <property type="term" value="P:mitochondrial respiratory chain complex IV assembly"/>
    <property type="evidence" value="ECO:0007669"/>
    <property type="project" value="TreeGrafter"/>
</dbReference>